<evidence type="ECO:0000256" key="2">
    <source>
        <dbReference type="ARBA" id="ARBA00012282"/>
    </source>
</evidence>
<keyword evidence="7 11" id="KW-1133">Transmembrane helix</keyword>
<proteinExistence type="predicted"/>
<dbReference type="SMART" id="SM00052">
    <property type="entry name" value="EAL"/>
    <property type="match status" value="1"/>
</dbReference>
<evidence type="ECO:0000256" key="11">
    <source>
        <dbReference type="SAM" id="Phobius"/>
    </source>
</evidence>
<organism evidence="13">
    <name type="scientific">Citrobacter rodentium</name>
    <dbReference type="NCBI Taxonomy" id="67825"/>
    <lineage>
        <taxon>Bacteria</taxon>
        <taxon>Pseudomonadati</taxon>
        <taxon>Pseudomonadota</taxon>
        <taxon>Gammaproteobacteria</taxon>
        <taxon>Enterobacterales</taxon>
        <taxon>Enterobacteriaceae</taxon>
        <taxon>Citrobacter</taxon>
    </lineage>
</organism>
<dbReference type="CDD" id="cd01948">
    <property type="entry name" value="EAL"/>
    <property type="match status" value="1"/>
</dbReference>
<dbReference type="SUPFAM" id="SSF141868">
    <property type="entry name" value="EAL domain-like"/>
    <property type="match status" value="1"/>
</dbReference>
<evidence type="ECO:0000313" key="13">
    <source>
        <dbReference type="EMBL" id="QBY28407.1"/>
    </source>
</evidence>
<keyword evidence="3" id="KW-1003">Cell membrane</keyword>
<dbReference type="PANTHER" id="PTHR33121">
    <property type="entry name" value="CYCLIC DI-GMP PHOSPHODIESTERASE PDEF"/>
    <property type="match status" value="1"/>
</dbReference>
<dbReference type="EMBL" id="CP038008">
    <property type="protein sequence ID" value="QBY28407.1"/>
    <property type="molecule type" value="Genomic_DNA"/>
</dbReference>
<evidence type="ECO:0000259" key="12">
    <source>
        <dbReference type="PROSITE" id="PS50883"/>
    </source>
</evidence>
<comment type="catalytic activity">
    <reaction evidence="9">
        <text>3',3'-c-di-GMP + H2O = 5'-phosphoguanylyl(3'-&gt;5')guanosine + H(+)</text>
        <dbReference type="Rhea" id="RHEA:24902"/>
        <dbReference type="ChEBI" id="CHEBI:15377"/>
        <dbReference type="ChEBI" id="CHEBI:15378"/>
        <dbReference type="ChEBI" id="CHEBI:58754"/>
        <dbReference type="ChEBI" id="CHEBI:58805"/>
        <dbReference type="EC" id="3.1.4.52"/>
    </reaction>
</comment>
<sequence>MGEIIYPASSLRIFPTTLALLRSAFVADGSRVACMQTAQRIIKKYRRRRFILCTLCALITLVVTLSVRFISERNLNHQRTATFASHAVASLEAILHPLQQGRDALLPLIGLPCAMAHLPLRKQAARLQTVRSIALVQDGVLYCSSIFGYRDVPIRQLLPDLPVADARLLLATDPVLLKGTPILVQWYPSSPDGKDGLLEVVNIDLLITLLLEPRRPQITSASLTVGSRHLLYGQGVVDTLPAAQGDERYQLPSQHFPFSISVSGPGAEELAFRTLPSQLPLALMLSLLVGYLAWLATANRVSFSWEINLAIAQREFELFCQPLLDARTQQCTGVEILLRWNNPRQGWISPDVFIPIAEEHHLIAPLTRYVLAETLRQRHFFPLSSQFHIGINVAASHFRRGELLHDLRQYWFSAQPVQQLVIELTERDALRDVDYHIVREMQNQHIRLAIDDFGTGNSSLSWLEKLRPDVLKIDKSFTNAIGTDAVNSTVTDIIIALGQRLNIELVAEGVETPAQAHYLRQHGVSLLQGYLYAKPMPLRDFPQWLAGSQPPTARHNGQVAPAMPVR</sequence>
<keyword evidence="8 11" id="KW-0472">Membrane</keyword>
<dbReference type="AlphaFoldDB" id="A0A482PHY5"/>
<protein>
    <recommendedName>
        <fullName evidence="2">cyclic-guanylate-specific phosphodiesterase</fullName>
        <ecNumber evidence="2">3.1.4.52</ecNumber>
    </recommendedName>
</protein>
<dbReference type="InterPro" id="IPR035919">
    <property type="entry name" value="EAL_sf"/>
</dbReference>
<evidence type="ECO:0000256" key="1">
    <source>
        <dbReference type="ARBA" id="ARBA00004651"/>
    </source>
</evidence>
<accession>A0A482PHY5</accession>
<keyword evidence="6" id="KW-0378">Hydrolase</keyword>
<dbReference type="PANTHER" id="PTHR33121:SF79">
    <property type="entry name" value="CYCLIC DI-GMP PHOSPHODIESTERASE PDED-RELATED"/>
    <property type="match status" value="1"/>
</dbReference>
<evidence type="ECO:0000256" key="4">
    <source>
        <dbReference type="ARBA" id="ARBA00022636"/>
    </source>
</evidence>
<evidence type="ECO:0000256" key="8">
    <source>
        <dbReference type="ARBA" id="ARBA00023136"/>
    </source>
</evidence>
<evidence type="ECO:0000256" key="3">
    <source>
        <dbReference type="ARBA" id="ARBA00022475"/>
    </source>
</evidence>
<dbReference type="InterPro" id="IPR024744">
    <property type="entry name" value="CSS-motif_dom"/>
</dbReference>
<dbReference type="Pfam" id="PF00563">
    <property type="entry name" value="EAL"/>
    <property type="match status" value="1"/>
</dbReference>
<dbReference type="Gene3D" id="3.20.20.450">
    <property type="entry name" value="EAL domain"/>
    <property type="match status" value="1"/>
</dbReference>
<dbReference type="InterPro" id="IPR050706">
    <property type="entry name" value="Cyclic-di-GMP_PDE-like"/>
</dbReference>
<dbReference type="PROSITE" id="PS50883">
    <property type="entry name" value="EAL"/>
    <property type="match status" value="1"/>
</dbReference>
<name>A0A482PHY5_CITRO</name>
<keyword evidence="5 11" id="KW-0812">Transmembrane</keyword>
<dbReference type="Pfam" id="PF12792">
    <property type="entry name" value="CSS-motif"/>
    <property type="match status" value="1"/>
</dbReference>
<evidence type="ECO:0000256" key="5">
    <source>
        <dbReference type="ARBA" id="ARBA00022692"/>
    </source>
</evidence>
<dbReference type="GO" id="GO:0071111">
    <property type="term" value="F:cyclic-guanylate-specific phosphodiesterase activity"/>
    <property type="evidence" value="ECO:0007669"/>
    <property type="project" value="UniProtKB-EC"/>
</dbReference>
<evidence type="ECO:0000256" key="7">
    <source>
        <dbReference type="ARBA" id="ARBA00022989"/>
    </source>
</evidence>
<dbReference type="GO" id="GO:0005886">
    <property type="term" value="C:plasma membrane"/>
    <property type="evidence" value="ECO:0007669"/>
    <property type="project" value="UniProtKB-SubCell"/>
</dbReference>
<evidence type="ECO:0000256" key="6">
    <source>
        <dbReference type="ARBA" id="ARBA00022801"/>
    </source>
</evidence>
<feature type="region of interest" description="Disordered" evidence="10">
    <location>
        <begin position="547"/>
        <end position="566"/>
    </location>
</feature>
<keyword evidence="4" id="KW-0973">c-di-GMP</keyword>
<feature type="domain" description="EAL" evidence="12">
    <location>
        <begin position="300"/>
        <end position="549"/>
    </location>
</feature>
<gene>
    <name evidence="13" type="ORF">E2R62_05790</name>
</gene>
<comment type="subcellular location">
    <subcellularLocation>
        <location evidence="1">Cell membrane</location>
        <topology evidence="1">Multi-pass membrane protein</topology>
    </subcellularLocation>
</comment>
<dbReference type="InterPro" id="IPR001633">
    <property type="entry name" value="EAL_dom"/>
</dbReference>
<evidence type="ECO:0000256" key="10">
    <source>
        <dbReference type="SAM" id="MobiDB-lite"/>
    </source>
</evidence>
<evidence type="ECO:0000256" key="9">
    <source>
        <dbReference type="ARBA" id="ARBA00034290"/>
    </source>
</evidence>
<feature type="transmembrane region" description="Helical" evidence="11">
    <location>
        <begin position="50"/>
        <end position="70"/>
    </location>
</feature>
<reference evidence="13" key="1">
    <citation type="submission" date="2019-03" db="EMBL/GenBank/DDBJ databases">
        <title>Complete genome sequence of enteropathogenic Citrobacter rodentium strain DBS100.</title>
        <authorList>
            <person name="Popov G."/>
            <person name="Fiebig A."/>
            <person name="Shideler S."/>
            <person name="Coombes B."/>
            <person name="Savchenko A."/>
        </authorList>
    </citation>
    <scope>NUCLEOTIDE SEQUENCE</scope>
    <source>
        <strain evidence="13">DBS100</strain>
    </source>
</reference>
<dbReference type="EC" id="3.1.4.52" evidence="2"/>